<protein>
    <submittedName>
        <fullName evidence="1">RTA1 like protein-domain-containing protein</fullName>
    </submittedName>
</protein>
<keyword evidence="2" id="KW-1185">Reference proteome</keyword>
<sequence>MAHSYYAYTPSHTAAMVFAILFSITNVGTVSQSIRYRAWVWIVMVVAGLMESLGYIARSLSSENPEKRGLFIGQFCLIVLAPVLMAAACYIIFGRLVYRVVLAESRTMKVLWVPPGLITPIFVMCDIVALLLQLGGAVVVSGTQPTDNNAQKKINTGKDIALAGLAIQIACFGFFSVVALRFNIISKQFDTEYEKLTEDEKYITVNETGRKIRKNWRPLLRVINVACILILIRSVYRVCDFALGKSGYLEQHEWPAYAFDAAMMLPCLAIFVYWNPGKYLPYVGFRMPKSSRVN</sequence>
<evidence type="ECO:0000313" key="1">
    <source>
        <dbReference type="EMBL" id="KAK9234156.1"/>
    </source>
</evidence>
<reference evidence="2" key="1">
    <citation type="journal article" date="2024" name="Front. Bioeng. Biotechnol.">
        <title>Genome-scale model development and genomic sequencing of the oleaginous clade Lipomyces.</title>
        <authorList>
            <person name="Czajka J.J."/>
            <person name="Han Y."/>
            <person name="Kim J."/>
            <person name="Mondo S.J."/>
            <person name="Hofstad B.A."/>
            <person name="Robles A."/>
            <person name="Haridas S."/>
            <person name="Riley R."/>
            <person name="LaButti K."/>
            <person name="Pangilinan J."/>
            <person name="Andreopoulos W."/>
            <person name="Lipzen A."/>
            <person name="Yan J."/>
            <person name="Wang M."/>
            <person name="Ng V."/>
            <person name="Grigoriev I.V."/>
            <person name="Spatafora J.W."/>
            <person name="Magnuson J.K."/>
            <person name="Baker S.E."/>
            <person name="Pomraning K.R."/>
        </authorList>
    </citation>
    <scope>NUCLEOTIDE SEQUENCE [LARGE SCALE GENOMIC DNA]</scope>
    <source>
        <strain evidence="2">CBS 7786</strain>
    </source>
</reference>
<accession>A0ACC3SS16</accession>
<proteinExistence type="predicted"/>
<name>A0ACC3SS16_LIPKO</name>
<organism evidence="1 2">
    <name type="scientific">Lipomyces kononenkoae</name>
    <name type="common">Yeast</name>
    <dbReference type="NCBI Taxonomy" id="34357"/>
    <lineage>
        <taxon>Eukaryota</taxon>
        <taxon>Fungi</taxon>
        <taxon>Dikarya</taxon>
        <taxon>Ascomycota</taxon>
        <taxon>Saccharomycotina</taxon>
        <taxon>Lipomycetes</taxon>
        <taxon>Lipomycetales</taxon>
        <taxon>Lipomycetaceae</taxon>
        <taxon>Lipomyces</taxon>
    </lineage>
</organism>
<evidence type="ECO:0000313" key="2">
    <source>
        <dbReference type="Proteomes" id="UP001433508"/>
    </source>
</evidence>
<comment type="caution">
    <text evidence="1">The sequence shown here is derived from an EMBL/GenBank/DDBJ whole genome shotgun (WGS) entry which is preliminary data.</text>
</comment>
<gene>
    <name evidence="1" type="ORF">V1525DRAFT_78786</name>
</gene>
<dbReference type="EMBL" id="MU971508">
    <property type="protein sequence ID" value="KAK9234156.1"/>
    <property type="molecule type" value="Genomic_DNA"/>
</dbReference>
<dbReference type="Proteomes" id="UP001433508">
    <property type="component" value="Unassembled WGS sequence"/>
</dbReference>